<keyword evidence="6 8" id="KW-1133">Transmembrane helix</keyword>
<dbReference type="EMBL" id="JAGQKY010000017">
    <property type="protein sequence ID" value="MCA9397323.1"/>
    <property type="molecule type" value="Genomic_DNA"/>
</dbReference>
<comment type="caution">
    <text evidence="11">The sequence shown here is derived from an EMBL/GenBank/DDBJ whole genome shotgun (WGS) entry which is preliminary data.</text>
</comment>
<dbReference type="PANTHER" id="PTHR24221:SF654">
    <property type="entry name" value="ATP-BINDING CASSETTE SUB-FAMILY B MEMBER 6"/>
    <property type="match status" value="1"/>
</dbReference>
<dbReference type="SUPFAM" id="SSF90123">
    <property type="entry name" value="ABC transporter transmembrane region"/>
    <property type="match status" value="1"/>
</dbReference>
<feature type="domain" description="ABC transporter" evidence="9">
    <location>
        <begin position="325"/>
        <end position="559"/>
    </location>
</feature>
<dbReference type="InterPro" id="IPR036640">
    <property type="entry name" value="ABC1_TM_sf"/>
</dbReference>
<dbReference type="AlphaFoldDB" id="A0A955LVL4"/>
<evidence type="ECO:0000259" key="10">
    <source>
        <dbReference type="PROSITE" id="PS50929"/>
    </source>
</evidence>
<dbReference type="InterPro" id="IPR003593">
    <property type="entry name" value="AAA+_ATPase"/>
</dbReference>
<dbReference type="InterPro" id="IPR027417">
    <property type="entry name" value="P-loop_NTPase"/>
</dbReference>
<gene>
    <name evidence="11" type="ORF">KC573_00705</name>
</gene>
<feature type="domain" description="ABC transmembrane type-1" evidence="10">
    <location>
        <begin position="5"/>
        <end position="291"/>
    </location>
</feature>
<evidence type="ECO:0000313" key="11">
    <source>
        <dbReference type="EMBL" id="MCA9397323.1"/>
    </source>
</evidence>
<dbReference type="InterPro" id="IPR011527">
    <property type="entry name" value="ABC1_TM_dom"/>
</dbReference>
<dbReference type="InterPro" id="IPR039421">
    <property type="entry name" value="Type_1_exporter"/>
</dbReference>
<evidence type="ECO:0000256" key="7">
    <source>
        <dbReference type="ARBA" id="ARBA00023136"/>
    </source>
</evidence>
<comment type="subcellular location">
    <subcellularLocation>
        <location evidence="1">Cell membrane</location>
        <topology evidence="1">Multi-pass membrane protein</topology>
    </subcellularLocation>
</comment>
<dbReference type="Gene3D" id="1.20.1560.10">
    <property type="entry name" value="ABC transporter type 1, transmembrane domain"/>
    <property type="match status" value="1"/>
</dbReference>
<keyword evidence="2" id="KW-0813">Transport</keyword>
<name>A0A955LVL4_UNCKA</name>
<dbReference type="SUPFAM" id="SSF52540">
    <property type="entry name" value="P-loop containing nucleoside triphosphate hydrolases"/>
    <property type="match status" value="1"/>
</dbReference>
<dbReference type="GO" id="GO:0140359">
    <property type="term" value="F:ABC-type transporter activity"/>
    <property type="evidence" value="ECO:0007669"/>
    <property type="project" value="InterPro"/>
</dbReference>
<dbReference type="Pfam" id="PF00005">
    <property type="entry name" value="ABC_tran"/>
    <property type="match status" value="1"/>
</dbReference>
<evidence type="ECO:0000259" key="9">
    <source>
        <dbReference type="PROSITE" id="PS50893"/>
    </source>
</evidence>
<evidence type="ECO:0000256" key="2">
    <source>
        <dbReference type="ARBA" id="ARBA00022448"/>
    </source>
</evidence>
<dbReference type="PANTHER" id="PTHR24221">
    <property type="entry name" value="ATP-BINDING CASSETTE SUB-FAMILY B"/>
    <property type="match status" value="1"/>
</dbReference>
<protein>
    <submittedName>
        <fullName evidence="11">ABC transporter ATP-binding protein</fullName>
    </submittedName>
</protein>
<dbReference type="FunFam" id="3.40.50.300:FF:000287">
    <property type="entry name" value="Multidrug ABC transporter ATP-binding protein"/>
    <property type="match status" value="1"/>
</dbReference>
<evidence type="ECO:0000256" key="8">
    <source>
        <dbReference type="SAM" id="Phobius"/>
    </source>
</evidence>
<dbReference type="Proteomes" id="UP000699691">
    <property type="component" value="Unassembled WGS sequence"/>
</dbReference>
<dbReference type="GO" id="GO:0005886">
    <property type="term" value="C:plasma membrane"/>
    <property type="evidence" value="ECO:0007669"/>
    <property type="project" value="UniProtKB-SubCell"/>
</dbReference>
<evidence type="ECO:0000256" key="5">
    <source>
        <dbReference type="ARBA" id="ARBA00022840"/>
    </source>
</evidence>
<dbReference type="Gene3D" id="3.40.50.300">
    <property type="entry name" value="P-loop containing nucleotide triphosphate hydrolases"/>
    <property type="match status" value="1"/>
</dbReference>
<dbReference type="Pfam" id="PF00664">
    <property type="entry name" value="ABC_membrane"/>
    <property type="match status" value="1"/>
</dbReference>
<keyword evidence="4" id="KW-0547">Nucleotide-binding</keyword>
<evidence type="ECO:0000256" key="1">
    <source>
        <dbReference type="ARBA" id="ARBA00004651"/>
    </source>
</evidence>
<feature type="non-terminal residue" evidence="11">
    <location>
        <position position="1"/>
    </location>
</feature>
<feature type="transmembrane region" description="Helical" evidence="8">
    <location>
        <begin position="229"/>
        <end position="249"/>
    </location>
</feature>
<dbReference type="GO" id="GO:0034040">
    <property type="term" value="F:ATPase-coupled lipid transmembrane transporter activity"/>
    <property type="evidence" value="ECO:0007669"/>
    <property type="project" value="TreeGrafter"/>
</dbReference>
<dbReference type="InterPro" id="IPR017871">
    <property type="entry name" value="ABC_transporter-like_CS"/>
</dbReference>
<dbReference type="PROSITE" id="PS50929">
    <property type="entry name" value="ABC_TM1F"/>
    <property type="match status" value="1"/>
</dbReference>
<dbReference type="SMART" id="SM00382">
    <property type="entry name" value="AAA"/>
    <property type="match status" value="1"/>
</dbReference>
<organism evidence="11 12">
    <name type="scientific">candidate division WWE3 bacterium</name>
    <dbReference type="NCBI Taxonomy" id="2053526"/>
    <lineage>
        <taxon>Bacteria</taxon>
        <taxon>Katanobacteria</taxon>
    </lineage>
</organism>
<evidence type="ECO:0000256" key="6">
    <source>
        <dbReference type="ARBA" id="ARBA00022989"/>
    </source>
</evidence>
<evidence type="ECO:0000256" key="3">
    <source>
        <dbReference type="ARBA" id="ARBA00022692"/>
    </source>
</evidence>
<keyword evidence="3 8" id="KW-0812">Transmembrane</keyword>
<proteinExistence type="predicted"/>
<dbReference type="PROSITE" id="PS00211">
    <property type="entry name" value="ABC_TRANSPORTER_1"/>
    <property type="match status" value="1"/>
</dbReference>
<sequence length="574" mass="64838">RKYFITLVLINTAIAAPAVVPPFIYKGFIDIITYEPLVFDNAVRVFQYIGLYVFVQIIENLLDSLDWYFSIIWRRTIRDGLVVDVMSRAFTVEQTYYQDKTIGEIVEKINNGIQQATGMYLFYPRELIEPLVRSIVSLTIITTIDVRIGLLLALLTPPYLFFHSKRVAANKEYLPQRREKEEKAAGSVTEALYSLESSKVNSNPKFILKKATKLLKQSFSIQKTQSKTVNLYGFAGELILNLAVAISLGFTAYNIYFGTMTLGDLVLVTTLSNNLLRPISRILQQQMRLQETIVGLERFFEILEAPVEQDRFKGLVKAKKLRGEIEIDSVSFGYDDYKQVLKNVSFVANPGENIALVGPSGSGKTTITKLISGLFVPQKGTITLDGVDITHYELDSIRKHIAVVFQDPFVFSDTLRNNLKYINPSASTKDITKVLKLANLQEFVKTLPKGLDTQVGERGVKLSGGQKQRLAIAQAFLKDAKIIIFDEATSALDSENEQLIKEAMQRLMADRTTFIISHRLATVLHADQILVLNKGKIIERGTHHELKAYDGLYNRLYTLQTTDPEKLEQLDLIE</sequence>
<evidence type="ECO:0000256" key="4">
    <source>
        <dbReference type="ARBA" id="ARBA00022741"/>
    </source>
</evidence>
<evidence type="ECO:0000313" key="12">
    <source>
        <dbReference type="Proteomes" id="UP000699691"/>
    </source>
</evidence>
<dbReference type="GO" id="GO:0005524">
    <property type="term" value="F:ATP binding"/>
    <property type="evidence" value="ECO:0007669"/>
    <property type="project" value="UniProtKB-KW"/>
</dbReference>
<accession>A0A955LVL4</accession>
<reference evidence="11" key="1">
    <citation type="submission" date="2020-04" db="EMBL/GenBank/DDBJ databases">
        <authorList>
            <person name="Zhang T."/>
        </authorList>
    </citation>
    <scope>NUCLEOTIDE SEQUENCE</scope>
    <source>
        <strain evidence="11">HKST-UBA02</strain>
    </source>
</reference>
<reference evidence="11" key="2">
    <citation type="journal article" date="2021" name="Microbiome">
        <title>Successional dynamics and alternative stable states in a saline activated sludge microbial community over 9 years.</title>
        <authorList>
            <person name="Wang Y."/>
            <person name="Ye J."/>
            <person name="Ju F."/>
            <person name="Liu L."/>
            <person name="Boyd J.A."/>
            <person name="Deng Y."/>
            <person name="Parks D.H."/>
            <person name="Jiang X."/>
            <person name="Yin X."/>
            <person name="Woodcroft B.J."/>
            <person name="Tyson G.W."/>
            <person name="Hugenholtz P."/>
            <person name="Polz M.F."/>
            <person name="Zhang T."/>
        </authorList>
    </citation>
    <scope>NUCLEOTIDE SEQUENCE</scope>
    <source>
        <strain evidence="11">HKST-UBA02</strain>
    </source>
</reference>
<dbReference type="GO" id="GO:0016887">
    <property type="term" value="F:ATP hydrolysis activity"/>
    <property type="evidence" value="ECO:0007669"/>
    <property type="project" value="InterPro"/>
</dbReference>
<dbReference type="InterPro" id="IPR003439">
    <property type="entry name" value="ABC_transporter-like_ATP-bd"/>
</dbReference>
<keyword evidence="7 8" id="KW-0472">Membrane</keyword>
<keyword evidence="5 11" id="KW-0067">ATP-binding</keyword>
<dbReference type="PROSITE" id="PS50893">
    <property type="entry name" value="ABC_TRANSPORTER_2"/>
    <property type="match status" value="1"/>
</dbReference>